<keyword evidence="3" id="KW-1185">Reference proteome</keyword>
<feature type="transmembrane region" description="Helical" evidence="1">
    <location>
        <begin position="6"/>
        <end position="25"/>
    </location>
</feature>
<dbReference type="STRING" id="555512.SAMN04487993_101079"/>
<proteinExistence type="predicted"/>
<keyword evidence="1" id="KW-0812">Transmembrane</keyword>
<dbReference type="Proteomes" id="UP000199093">
    <property type="component" value="Unassembled WGS sequence"/>
</dbReference>
<organism evidence="2 3">
    <name type="scientific">Salipiger marinus</name>
    <dbReference type="NCBI Taxonomy" id="555512"/>
    <lineage>
        <taxon>Bacteria</taxon>
        <taxon>Pseudomonadati</taxon>
        <taxon>Pseudomonadota</taxon>
        <taxon>Alphaproteobacteria</taxon>
        <taxon>Rhodobacterales</taxon>
        <taxon>Roseobacteraceae</taxon>
        <taxon>Salipiger</taxon>
    </lineage>
</organism>
<protein>
    <submittedName>
        <fullName evidence="2">PAS fold</fullName>
    </submittedName>
</protein>
<sequence length="506" mass="55670">MIDVFAAIAIGLGAGAAAFFGALLLRPSRHSVPEVAAALAPVPERTEILLTGPRVIDMTVSARQMVDCAVAEPLDWTDLVCALTPLFGPLPDQPPQEETILTSEGNPDLRLVISPQGPDLRLTVSGPPLGLGAQLRLQADRADLDRLRRTMALVPCPIWQSSDSGQTLWHNAAFEDICAQMGCAADGPCPFDLLPAEDEDTQVTRVSAPDLQTGGTLWFEVQSHRVPEGWLHVALSIDAIITSEMSQRNFLQTLTRIFAHLPIGLAVFDKERRLVLFNPALIDLTALPADFLSVRPNLLSFFDMLRDKRMMPEPKNYQNWRDKLGDLIAAASSDLYIETWNLPSGLTYKITGRPHPDGGIAFLFEDISAEVSLTRRFRQEIETSHAVLDCLDDAIAVFSQMGVLSFCNEAYRDLWNSDPDITLTETGVTDATRLWQAQCRPTPVWGDLRDFVLNLTDRAIWDAELDLLCGQRLICRVEPVAGGATLVRFSRIGAVVPHPEPSLHDA</sequence>
<dbReference type="AlphaFoldDB" id="A0A1G8NIF3"/>
<accession>A0A1G8NIF3</accession>
<reference evidence="2 3" key="1">
    <citation type="submission" date="2016-10" db="EMBL/GenBank/DDBJ databases">
        <authorList>
            <person name="de Groot N.N."/>
        </authorList>
    </citation>
    <scope>NUCLEOTIDE SEQUENCE [LARGE SCALE GENOMIC DNA]</scope>
    <source>
        <strain evidence="2 3">DSM 26424</strain>
    </source>
</reference>
<dbReference type="RefSeq" id="WP_242656724.1">
    <property type="nucleotide sequence ID" value="NZ_FNEJ01000010.1"/>
</dbReference>
<evidence type="ECO:0000256" key="1">
    <source>
        <dbReference type="SAM" id="Phobius"/>
    </source>
</evidence>
<name>A0A1G8NIF3_9RHOB</name>
<gene>
    <name evidence="2" type="ORF">SAMN04487993_101079</name>
</gene>
<dbReference type="Pfam" id="PF12860">
    <property type="entry name" value="PAS_7"/>
    <property type="match status" value="1"/>
</dbReference>
<evidence type="ECO:0000313" key="2">
    <source>
        <dbReference type="EMBL" id="SDI79877.1"/>
    </source>
</evidence>
<keyword evidence="1" id="KW-1133">Transmembrane helix</keyword>
<keyword evidence="1" id="KW-0472">Membrane</keyword>
<evidence type="ECO:0000313" key="3">
    <source>
        <dbReference type="Proteomes" id="UP000199093"/>
    </source>
</evidence>
<dbReference type="EMBL" id="FNEJ01000010">
    <property type="protein sequence ID" value="SDI79877.1"/>
    <property type="molecule type" value="Genomic_DNA"/>
</dbReference>